<dbReference type="AlphaFoldDB" id="A0A1H5EKD0"/>
<keyword evidence="1" id="KW-0732">Signal</keyword>
<dbReference type="Gene3D" id="2.60.120.200">
    <property type="match status" value="1"/>
</dbReference>
<evidence type="ECO:0000256" key="1">
    <source>
        <dbReference type="SAM" id="SignalP"/>
    </source>
</evidence>
<feature type="signal peptide" evidence="1">
    <location>
        <begin position="1"/>
        <end position="20"/>
    </location>
</feature>
<dbReference type="InterPro" id="IPR015289">
    <property type="entry name" value="A-L-arabinofuranosidase_B_cat"/>
</dbReference>
<dbReference type="GO" id="GO:0016788">
    <property type="term" value="F:hydrolase activity, acting on ester bonds"/>
    <property type="evidence" value="ECO:0007669"/>
    <property type="project" value="InterPro"/>
</dbReference>
<name>A0A1H5EKD0_9BRAD</name>
<dbReference type="OrthoDB" id="8143322at2"/>
<reference evidence="3 4" key="1">
    <citation type="submission" date="2016-10" db="EMBL/GenBank/DDBJ databases">
        <authorList>
            <person name="de Groot N.N."/>
        </authorList>
    </citation>
    <scope>NUCLEOTIDE SEQUENCE [LARGE SCALE GENOMIC DNA]</scope>
    <source>
        <strain evidence="3 4">MT12</strain>
    </source>
</reference>
<accession>A0A1H5EKD0</accession>
<evidence type="ECO:0000259" key="2">
    <source>
        <dbReference type="Pfam" id="PF09206"/>
    </source>
</evidence>
<dbReference type="GO" id="GO:0031221">
    <property type="term" value="P:arabinan metabolic process"/>
    <property type="evidence" value="ECO:0007669"/>
    <property type="project" value="InterPro"/>
</dbReference>
<dbReference type="Proteomes" id="UP000198992">
    <property type="component" value="Unassembled WGS sequence"/>
</dbReference>
<dbReference type="CDD" id="cd00229">
    <property type="entry name" value="SGNH_hydrolase"/>
    <property type="match status" value="1"/>
</dbReference>
<gene>
    <name evidence="3" type="ORF">SAMN05444164_6272</name>
</gene>
<feature type="domain" description="Alpha-L-arabinofuranosidase B catalytic" evidence="2">
    <location>
        <begin position="36"/>
        <end position="106"/>
    </location>
</feature>
<protein>
    <submittedName>
        <fullName evidence="3">Alpha-L-arabinofuranosidase B, catalytic</fullName>
    </submittedName>
</protein>
<evidence type="ECO:0000313" key="3">
    <source>
        <dbReference type="EMBL" id="SED91536.1"/>
    </source>
</evidence>
<proteinExistence type="predicted"/>
<sequence>MKRTILAVAVLLSIAAPALSDEAGRRELVLPGAPEAVFSAVRLSSWNGNFARVVRASDRASFDIRFRNGVPDYNAALKFANGSSLTYSILYDQSGNGHDLTQPTAANQPDFSVTSLLNGIMPIIVDGTFAETQKSLLIPKSLSLARDNFSYFTAMRPTASLTSQSFFEFTDGPSVQLANVLDANSGRNSGINIHDGSTVLQSRIRLRAQMTTLGYRSGQNAQLFTVNGQAASPLPAARPATMNAGGTIGSSLDPLYPLRADVFAIVFYNSAVSDAVHDAVMATFDASFSIPQHFTTRLIYGGSSGIYGLGSTLNQNIARKINMPSSVEIYNFGIIGQGLATEYANAASVELAMYDARKASFIVVMDAPSNDIANGRFLGAADATAQAKAFYRNVTLPFVAAIKSLGPNASAVVPTVIPRSGFDTTSNWWETARVVYNDLVVSGAAMNGYIASDRAGHVSFSEQDAWKNKSYYFDGIHPNDTGYSVLARIDGAAILSRVR</sequence>
<dbReference type="EMBL" id="FNTH01000001">
    <property type="protein sequence ID" value="SED91536.1"/>
    <property type="molecule type" value="Genomic_DNA"/>
</dbReference>
<organism evidence="3 4">
    <name type="scientific">Bradyrhizobium erythrophlei</name>
    <dbReference type="NCBI Taxonomy" id="1437360"/>
    <lineage>
        <taxon>Bacteria</taxon>
        <taxon>Pseudomonadati</taxon>
        <taxon>Pseudomonadota</taxon>
        <taxon>Alphaproteobacteria</taxon>
        <taxon>Hyphomicrobiales</taxon>
        <taxon>Nitrobacteraceae</taxon>
        <taxon>Bradyrhizobium</taxon>
    </lineage>
</organism>
<dbReference type="Pfam" id="PF00657">
    <property type="entry name" value="Lipase_GDSL"/>
    <property type="match status" value="1"/>
</dbReference>
<dbReference type="RefSeq" id="WP_092123393.1">
    <property type="nucleotide sequence ID" value="NZ_FNTH01000001.1"/>
</dbReference>
<feature type="chain" id="PRO_5011777071" evidence="1">
    <location>
        <begin position="21"/>
        <end position="499"/>
    </location>
</feature>
<dbReference type="SUPFAM" id="SSF52266">
    <property type="entry name" value="SGNH hydrolase"/>
    <property type="match status" value="1"/>
</dbReference>
<dbReference type="InterPro" id="IPR001087">
    <property type="entry name" value="GDSL"/>
</dbReference>
<dbReference type="InterPro" id="IPR036514">
    <property type="entry name" value="SGNH_hydro_sf"/>
</dbReference>
<dbReference type="GO" id="GO:0046556">
    <property type="term" value="F:alpha-L-arabinofuranosidase activity"/>
    <property type="evidence" value="ECO:0007669"/>
    <property type="project" value="InterPro"/>
</dbReference>
<dbReference type="Gene3D" id="3.40.50.1110">
    <property type="entry name" value="SGNH hydrolase"/>
    <property type="match status" value="1"/>
</dbReference>
<dbReference type="Pfam" id="PF09206">
    <property type="entry name" value="ArabFuran-catal"/>
    <property type="match status" value="1"/>
</dbReference>
<evidence type="ECO:0000313" key="4">
    <source>
        <dbReference type="Proteomes" id="UP000198992"/>
    </source>
</evidence>